<dbReference type="GO" id="GO:0016042">
    <property type="term" value="P:lipid catabolic process"/>
    <property type="evidence" value="ECO:0007669"/>
    <property type="project" value="UniProtKB-KW"/>
</dbReference>
<evidence type="ECO:0000256" key="6">
    <source>
        <dbReference type="ARBA" id="ARBA00022723"/>
    </source>
</evidence>
<keyword evidence="10" id="KW-0443">Lipid metabolism</keyword>
<evidence type="ECO:0000313" key="15">
    <source>
        <dbReference type="EMBL" id="KOC70729.1"/>
    </source>
</evidence>
<keyword evidence="16" id="KW-1185">Reference proteome</keyword>
<proteinExistence type="predicted"/>
<keyword evidence="7" id="KW-0378">Hydrolase</keyword>
<dbReference type="GO" id="GO:0046872">
    <property type="term" value="F:metal ion binding"/>
    <property type="evidence" value="ECO:0007669"/>
    <property type="project" value="UniProtKB-KW"/>
</dbReference>
<evidence type="ECO:0000256" key="10">
    <source>
        <dbReference type="ARBA" id="ARBA00023098"/>
    </source>
</evidence>
<keyword evidence="6" id="KW-0479">Metal-binding</keyword>
<reference evidence="15 16" key="1">
    <citation type="submission" date="2015-07" db="EMBL/GenBank/DDBJ databases">
        <title>The genome of Habropoda laboriosa.</title>
        <authorList>
            <person name="Pan H."/>
            <person name="Kapheim K."/>
        </authorList>
    </citation>
    <scope>NUCLEOTIDE SEQUENCE [LARGE SCALE GENOMIC DNA]</scope>
    <source>
        <strain evidence="15">0110345459</strain>
    </source>
</reference>
<dbReference type="Proteomes" id="UP000053825">
    <property type="component" value="Unassembled WGS sequence"/>
</dbReference>
<protein>
    <recommendedName>
        <fullName evidence="4">Phospholipase A2</fullName>
        <ecNumber evidence="3">3.1.1.4</ecNumber>
    </recommendedName>
    <alternativeName>
        <fullName evidence="12">Phosphatidylcholine 2-acylhydrolase</fullName>
    </alternativeName>
</protein>
<name>A0A0L7RIR8_9HYME</name>
<dbReference type="InterPro" id="IPR036444">
    <property type="entry name" value="PLipase_A2_dom_sf"/>
</dbReference>
<dbReference type="GO" id="GO:0050482">
    <property type="term" value="P:arachidonate secretion"/>
    <property type="evidence" value="ECO:0007669"/>
    <property type="project" value="InterPro"/>
</dbReference>
<dbReference type="GO" id="GO:0006644">
    <property type="term" value="P:phospholipid metabolic process"/>
    <property type="evidence" value="ECO:0007669"/>
    <property type="project" value="InterPro"/>
</dbReference>
<keyword evidence="5" id="KW-0964">Secreted</keyword>
<accession>A0A0L7RIR8</accession>
<dbReference type="Pfam" id="PF05826">
    <property type="entry name" value="Phospholip_A2_2"/>
    <property type="match status" value="1"/>
</dbReference>
<keyword evidence="13" id="KW-0732">Signal</keyword>
<keyword evidence="8" id="KW-0106">Calcium</keyword>
<gene>
    <name evidence="15" type="ORF">WH47_06769</name>
</gene>
<dbReference type="InterPro" id="IPR016090">
    <property type="entry name" value="PLA2-like_dom"/>
</dbReference>
<dbReference type="GO" id="GO:0004623">
    <property type="term" value="F:phospholipase A2 activity"/>
    <property type="evidence" value="ECO:0007669"/>
    <property type="project" value="UniProtKB-EC"/>
</dbReference>
<dbReference type="AlphaFoldDB" id="A0A0L7RIR8"/>
<comment type="subcellular location">
    <subcellularLocation>
        <location evidence="2">Secreted</location>
    </subcellularLocation>
</comment>
<evidence type="ECO:0000256" key="12">
    <source>
        <dbReference type="ARBA" id="ARBA00029903"/>
    </source>
</evidence>
<evidence type="ECO:0000256" key="9">
    <source>
        <dbReference type="ARBA" id="ARBA00022963"/>
    </source>
</evidence>
<evidence type="ECO:0000256" key="1">
    <source>
        <dbReference type="ARBA" id="ARBA00001913"/>
    </source>
</evidence>
<evidence type="ECO:0000256" key="7">
    <source>
        <dbReference type="ARBA" id="ARBA00022801"/>
    </source>
</evidence>
<dbReference type="OrthoDB" id="8187220at2759"/>
<dbReference type="PANTHER" id="PTHR12253">
    <property type="entry name" value="RH14732P"/>
    <property type="match status" value="1"/>
</dbReference>
<evidence type="ECO:0000256" key="2">
    <source>
        <dbReference type="ARBA" id="ARBA00004613"/>
    </source>
</evidence>
<sequence>MRILLLFAIIGLSAVEFGKCDYSNSETVTETYVGAVEKSIQTLIKSEQAVKQRIVAIKDILRDLTPNILPKRNTTGKVRKRIGDFLNPLKSKIKAIFPGTYWCGDGNISPNEKDLGLFETTDVCCRQHDSCSDTILTEEKRDGLVNNGIFTRSSCDCDSEFYRCLKEASNIVAFNIGKTYFNILRPQCFQTYYPIQGCRKYTGRRFTHDKCDQYIYNVTLPEIMQWFDNPDF</sequence>
<feature type="chain" id="PRO_5005575330" description="Phospholipase A2" evidence="13">
    <location>
        <begin position="21"/>
        <end position="232"/>
    </location>
</feature>
<dbReference type="SUPFAM" id="SSF48619">
    <property type="entry name" value="Phospholipase A2, PLA2"/>
    <property type="match status" value="1"/>
</dbReference>
<evidence type="ECO:0000259" key="14">
    <source>
        <dbReference type="Pfam" id="PF05826"/>
    </source>
</evidence>
<evidence type="ECO:0000256" key="3">
    <source>
        <dbReference type="ARBA" id="ARBA00013278"/>
    </source>
</evidence>
<dbReference type="InterPro" id="IPR033113">
    <property type="entry name" value="PLA2_histidine"/>
</dbReference>
<dbReference type="STRING" id="597456.A0A0L7RIR8"/>
<feature type="domain" description="Phospholipase A2-like central" evidence="14">
    <location>
        <begin position="96"/>
        <end position="191"/>
    </location>
</feature>
<dbReference type="FunFam" id="1.20.90.10:FF:000002">
    <property type="entry name" value="Phospholipase A2 group III"/>
    <property type="match status" value="1"/>
</dbReference>
<feature type="signal peptide" evidence="13">
    <location>
        <begin position="1"/>
        <end position="20"/>
    </location>
</feature>
<organism evidence="15 16">
    <name type="scientific">Habropoda laboriosa</name>
    <dbReference type="NCBI Taxonomy" id="597456"/>
    <lineage>
        <taxon>Eukaryota</taxon>
        <taxon>Metazoa</taxon>
        <taxon>Ecdysozoa</taxon>
        <taxon>Arthropoda</taxon>
        <taxon>Hexapoda</taxon>
        <taxon>Insecta</taxon>
        <taxon>Pterygota</taxon>
        <taxon>Neoptera</taxon>
        <taxon>Endopterygota</taxon>
        <taxon>Hymenoptera</taxon>
        <taxon>Apocrita</taxon>
        <taxon>Aculeata</taxon>
        <taxon>Apoidea</taxon>
        <taxon>Anthophila</taxon>
        <taxon>Apidae</taxon>
        <taxon>Habropoda</taxon>
    </lineage>
</organism>
<keyword evidence="11" id="KW-1015">Disulfide bond</keyword>
<evidence type="ECO:0000256" key="8">
    <source>
        <dbReference type="ARBA" id="ARBA00022837"/>
    </source>
</evidence>
<keyword evidence="9" id="KW-0442">Lipid degradation</keyword>
<dbReference type="EC" id="3.1.1.4" evidence="3"/>
<evidence type="ECO:0000313" key="16">
    <source>
        <dbReference type="Proteomes" id="UP000053825"/>
    </source>
</evidence>
<evidence type="ECO:0000256" key="11">
    <source>
        <dbReference type="ARBA" id="ARBA00023157"/>
    </source>
</evidence>
<dbReference type="GO" id="GO:0005576">
    <property type="term" value="C:extracellular region"/>
    <property type="evidence" value="ECO:0007669"/>
    <property type="project" value="UniProtKB-SubCell"/>
</dbReference>
<dbReference type="Gene3D" id="1.20.90.10">
    <property type="entry name" value="Phospholipase A2 domain"/>
    <property type="match status" value="1"/>
</dbReference>
<dbReference type="EMBL" id="KQ414583">
    <property type="protein sequence ID" value="KOC70729.1"/>
    <property type="molecule type" value="Genomic_DNA"/>
</dbReference>
<evidence type="ECO:0000256" key="5">
    <source>
        <dbReference type="ARBA" id="ARBA00022525"/>
    </source>
</evidence>
<dbReference type="PROSITE" id="PS00118">
    <property type="entry name" value="PA2_HIS"/>
    <property type="match status" value="1"/>
</dbReference>
<evidence type="ECO:0000256" key="4">
    <source>
        <dbReference type="ARBA" id="ARBA00021721"/>
    </source>
</evidence>
<comment type="cofactor">
    <cofactor evidence="1">
        <name>Ca(2+)</name>
        <dbReference type="ChEBI" id="CHEBI:29108"/>
    </cofactor>
</comment>
<evidence type="ECO:0000256" key="13">
    <source>
        <dbReference type="SAM" id="SignalP"/>
    </source>
</evidence>